<evidence type="ECO:0000256" key="2">
    <source>
        <dbReference type="ARBA" id="ARBA00022679"/>
    </source>
</evidence>
<comment type="cofactor">
    <cofactor evidence="1">
        <name>Zn(2+)</name>
        <dbReference type="ChEBI" id="CHEBI:29105"/>
    </cofactor>
</comment>
<dbReference type="Proteomes" id="UP000537126">
    <property type="component" value="Unassembled WGS sequence"/>
</dbReference>
<dbReference type="GO" id="GO:0043720">
    <property type="term" value="F:3-keto-5-aminohexanoate cleavage activity"/>
    <property type="evidence" value="ECO:0007669"/>
    <property type="project" value="InterPro"/>
</dbReference>
<dbReference type="Pfam" id="PF05853">
    <property type="entry name" value="BKACE"/>
    <property type="match status" value="1"/>
</dbReference>
<dbReference type="GO" id="GO:0046872">
    <property type="term" value="F:metal ion binding"/>
    <property type="evidence" value="ECO:0007669"/>
    <property type="project" value="UniProtKB-KW"/>
</dbReference>
<evidence type="ECO:0000256" key="1">
    <source>
        <dbReference type="ARBA" id="ARBA00001947"/>
    </source>
</evidence>
<dbReference type="EMBL" id="JAASRN010000006">
    <property type="protein sequence ID" value="NIK74768.1"/>
    <property type="molecule type" value="Genomic_DNA"/>
</dbReference>
<dbReference type="InterPro" id="IPR013785">
    <property type="entry name" value="Aldolase_TIM"/>
</dbReference>
<evidence type="ECO:0000313" key="5">
    <source>
        <dbReference type="EMBL" id="NIK74768.1"/>
    </source>
</evidence>
<keyword evidence="6" id="KW-1185">Reference proteome</keyword>
<comment type="caution">
    <text evidence="5">The sequence shown here is derived from an EMBL/GenBank/DDBJ whole genome shotgun (WGS) entry which is preliminary data.</text>
</comment>
<proteinExistence type="predicted"/>
<accession>A0A846MST3</accession>
<evidence type="ECO:0000256" key="4">
    <source>
        <dbReference type="ARBA" id="ARBA00022833"/>
    </source>
</evidence>
<dbReference type="AlphaFoldDB" id="A0A846MST3"/>
<organism evidence="5 6">
    <name type="scientific">Thermonema lapsum</name>
    <dbReference type="NCBI Taxonomy" id="28195"/>
    <lineage>
        <taxon>Bacteria</taxon>
        <taxon>Pseudomonadati</taxon>
        <taxon>Bacteroidota</taxon>
        <taxon>Cytophagia</taxon>
        <taxon>Cytophagales</taxon>
        <taxon>Thermonemataceae</taxon>
        <taxon>Thermonema</taxon>
    </lineage>
</organism>
<sequence>MASDKKVVITAALTGVLATRDQCPYIPYTPEEIAEEGRRAVEAGASVLHIHARQDNGAPAYDIETYRRIYEEVRKRCPDVIINFSTGAIGISKEERIHHISALKPDMAALNMGSMNYAIYSPKTKQFYHDFVFQNPFKDIRFFLERMNEAGTLPEMEVFDCGHINNAMPFIDMGILKPPYVFSFVMGVLGGIPATTENLLHQARSVPPGSHWQVIGIGRKQWALAAAAITIGGHIRVGLEDNFYLPEGAMAKSNGELVEAAARLVRTLGREPATVAEARQMLNLSVKNL</sequence>
<evidence type="ECO:0000313" key="6">
    <source>
        <dbReference type="Proteomes" id="UP000537126"/>
    </source>
</evidence>
<evidence type="ECO:0000256" key="3">
    <source>
        <dbReference type="ARBA" id="ARBA00022723"/>
    </source>
</evidence>
<dbReference type="PANTHER" id="PTHR37418:SF2">
    <property type="entry name" value="3-KETO-5-AMINOHEXANOATE CLEAVAGE ENZYME"/>
    <property type="match status" value="1"/>
</dbReference>
<dbReference type="RefSeq" id="WP_166920862.1">
    <property type="nucleotide sequence ID" value="NZ_JAASRN010000006.1"/>
</dbReference>
<keyword evidence="4" id="KW-0862">Zinc</keyword>
<gene>
    <name evidence="5" type="ORF">FHS56_002301</name>
</gene>
<keyword evidence="2" id="KW-0808">Transferase</keyword>
<dbReference type="PANTHER" id="PTHR37418">
    <property type="entry name" value="3-KETO-5-AMINOHEXANOATE CLEAVAGE ENZYME-RELATED"/>
    <property type="match status" value="1"/>
</dbReference>
<protein>
    <submittedName>
        <fullName evidence="5">Uncharacterized protein (DUF849 family)</fullName>
    </submittedName>
</protein>
<keyword evidence="3" id="KW-0479">Metal-binding</keyword>
<dbReference type="Gene3D" id="3.20.20.70">
    <property type="entry name" value="Aldolase class I"/>
    <property type="match status" value="1"/>
</dbReference>
<dbReference type="InterPro" id="IPR008567">
    <property type="entry name" value="BKACE"/>
</dbReference>
<reference evidence="5 6" key="1">
    <citation type="submission" date="2020-03" db="EMBL/GenBank/DDBJ databases">
        <title>Genomic Encyclopedia of Type Strains, Phase IV (KMG-IV): sequencing the most valuable type-strain genomes for metagenomic binning, comparative biology and taxonomic classification.</title>
        <authorList>
            <person name="Goeker M."/>
        </authorList>
    </citation>
    <scope>NUCLEOTIDE SEQUENCE [LARGE SCALE GENOMIC DNA]</scope>
    <source>
        <strain evidence="5 6">DSM 5718</strain>
    </source>
</reference>
<name>A0A846MST3_9BACT</name>